<evidence type="ECO:0000256" key="3">
    <source>
        <dbReference type="ARBA" id="ARBA00023163"/>
    </source>
</evidence>
<proteinExistence type="predicted"/>
<evidence type="ECO:0000256" key="2">
    <source>
        <dbReference type="ARBA" id="ARBA00023125"/>
    </source>
</evidence>
<keyword evidence="1" id="KW-0805">Transcription regulation</keyword>
<dbReference type="Proteomes" id="UP000435649">
    <property type="component" value="Unassembled WGS sequence"/>
</dbReference>
<dbReference type="Gene3D" id="1.10.10.10">
    <property type="entry name" value="Winged helix-like DNA-binding domain superfamily/Winged helix DNA-binding domain"/>
    <property type="match status" value="1"/>
</dbReference>
<evidence type="ECO:0000256" key="1">
    <source>
        <dbReference type="ARBA" id="ARBA00023015"/>
    </source>
</evidence>
<dbReference type="GO" id="GO:0003700">
    <property type="term" value="F:DNA-binding transcription factor activity"/>
    <property type="evidence" value="ECO:0007669"/>
    <property type="project" value="InterPro"/>
</dbReference>
<dbReference type="InterPro" id="IPR028082">
    <property type="entry name" value="Peripla_BP_I"/>
</dbReference>
<evidence type="ECO:0000259" key="4">
    <source>
        <dbReference type="SMART" id="SM00345"/>
    </source>
</evidence>
<reference evidence="5 6" key="1">
    <citation type="submission" date="2019-08" db="EMBL/GenBank/DDBJ databases">
        <title>In-depth cultivation of the pig gut microbiome towards novel bacterial diversity and tailored functional studies.</title>
        <authorList>
            <person name="Wylensek D."/>
            <person name="Hitch T.C.A."/>
            <person name="Clavel T."/>
        </authorList>
    </citation>
    <scope>NUCLEOTIDE SEQUENCE [LARGE SCALE GENOMIC DNA]</scope>
    <source>
        <strain evidence="5 6">BBE-744-WT-12</strain>
    </source>
</reference>
<dbReference type="InterPro" id="IPR036390">
    <property type="entry name" value="WH_DNA-bd_sf"/>
</dbReference>
<dbReference type="CDD" id="cd06267">
    <property type="entry name" value="PBP1_LacI_sugar_binding-like"/>
    <property type="match status" value="1"/>
</dbReference>
<protein>
    <submittedName>
        <fullName evidence="5">GntR family transcriptional regulator</fullName>
    </submittedName>
</protein>
<evidence type="ECO:0000313" key="6">
    <source>
        <dbReference type="Proteomes" id="UP000435649"/>
    </source>
</evidence>
<dbReference type="Gene3D" id="3.40.50.2300">
    <property type="match status" value="2"/>
</dbReference>
<keyword evidence="6" id="KW-1185">Reference proteome</keyword>
<gene>
    <name evidence="5" type="ORF">FYJ85_02950</name>
</gene>
<dbReference type="SMART" id="SM00345">
    <property type="entry name" value="HTH_GNTR"/>
    <property type="match status" value="1"/>
</dbReference>
<keyword evidence="2" id="KW-0238">DNA-binding</keyword>
<sequence>MENDNGGWPMYPSCQEDIIAELKRRIDAGDYTEMLPPASQLAGEFRVNVKTMNKALNRLAAAGVVERRKRFGTAVRPSGGAAGEARMIEVVFSGFTAPFLHPFWSEVLEGLHDVFSAAGCRMILNHIVSEPETHLFDLSRIRLSEAAGRVVVGPGEKRLLDWIAATRRPMICAGDEVSDPDMPGVFFDFTRGIGDAIDYLGKQRKCRRIGFIGHIEAWINPGMLQKFHAYLHAVQRYMQMDRALIEGCWPKPGNGRTAVRNLLARTRPDALLVASDLLIPEIAAELEAQGIRIPLVGCDGLRLEKVPDDYRTISAARRECGRRAARLLLDAMDGKLTGKIGRHAIEAEFR</sequence>
<dbReference type="AlphaFoldDB" id="A0A844FZ57"/>
<comment type="caution">
    <text evidence="5">The sequence shown here is derived from an EMBL/GenBank/DDBJ whole genome shotgun (WGS) entry which is preliminary data.</text>
</comment>
<dbReference type="InterPro" id="IPR046335">
    <property type="entry name" value="LacI/GalR-like_sensor"/>
</dbReference>
<dbReference type="PANTHER" id="PTHR30146:SF138">
    <property type="entry name" value="TRANSCRIPTIONAL REGULATORY PROTEIN"/>
    <property type="match status" value="1"/>
</dbReference>
<dbReference type="EMBL" id="VUNS01000002">
    <property type="protein sequence ID" value="MST96002.1"/>
    <property type="molecule type" value="Genomic_DNA"/>
</dbReference>
<keyword evidence="3" id="KW-0804">Transcription</keyword>
<dbReference type="InterPro" id="IPR000524">
    <property type="entry name" value="Tscrpt_reg_HTH_GntR"/>
</dbReference>
<name>A0A844FZ57_9BACT</name>
<dbReference type="SUPFAM" id="SSF53822">
    <property type="entry name" value="Periplasmic binding protein-like I"/>
    <property type="match status" value="1"/>
</dbReference>
<accession>A0A844FZ57</accession>
<dbReference type="GO" id="GO:0000976">
    <property type="term" value="F:transcription cis-regulatory region binding"/>
    <property type="evidence" value="ECO:0007669"/>
    <property type="project" value="TreeGrafter"/>
</dbReference>
<dbReference type="Pfam" id="PF13377">
    <property type="entry name" value="Peripla_BP_3"/>
    <property type="match status" value="1"/>
</dbReference>
<organism evidence="5 6">
    <name type="scientific">Victivallis lenta</name>
    <dbReference type="NCBI Taxonomy" id="2606640"/>
    <lineage>
        <taxon>Bacteria</taxon>
        <taxon>Pseudomonadati</taxon>
        <taxon>Lentisphaerota</taxon>
        <taxon>Lentisphaeria</taxon>
        <taxon>Victivallales</taxon>
        <taxon>Victivallaceae</taxon>
        <taxon>Victivallis</taxon>
    </lineage>
</organism>
<dbReference type="Pfam" id="PF00392">
    <property type="entry name" value="GntR"/>
    <property type="match status" value="1"/>
</dbReference>
<dbReference type="SUPFAM" id="SSF46785">
    <property type="entry name" value="Winged helix' DNA-binding domain"/>
    <property type="match status" value="1"/>
</dbReference>
<evidence type="ECO:0000313" key="5">
    <source>
        <dbReference type="EMBL" id="MST96002.1"/>
    </source>
</evidence>
<feature type="domain" description="HTH gntR-type" evidence="4">
    <location>
        <begin position="18"/>
        <end position="75"/>
    </location>
</feature>
<dbReference type="InterPro" id="IPR036388">
    <property type="entry name" value="WH-like_DNA-bd_sf"/>
</dbReference>
<dbReference type="PANTHER" id="PTHR30146">
    <property type="entry name" value="LACI-RELATED TRANSCRIPTIONAL REPRESSOR"/>
    <property type="match status" value="1"/>
</dbReference>